<gene>
    <name evidence="6" type="ORF">JYU14_01375</name>
</gene>
<dbReference type="CDD" id="cd00156">
    <property type="entry name" value="REC"/>
    <property type="match status" value="1"/>
</dbReference>
<evidence type="ECO:0000313" key="7">
    <source>
        <dbReference type="Proteomes" id="UP000722121"/>
    </source>
</evidence>
<dbReference type="SMART" id="SM00267">
    <property type="entry name" value="GGDEF"/>
    <property type="match status" value="1"/>
</dbReference>
<evidence type="ECO:0000259" key="4">
    <source>
        <dbReference type="PROSITE" id="PS50110"/>
    </source>
</evidence>
<feature type="domain" description="Response regulatory" evidence="4">
    <location>
        <begin position="9"/>
        <end position="124"/>
    </location>
</feature>
<name>A0ABS3APU8_9BACT</name>
<comment type="caution">
    <text evidence="6">The sequence shown here is derived from an EMBL/GenBank/DDBJ whole genome shotgun (WGS) entry which is preliminary data.</text>
</comment>
<comment type="caution">
    <text evidence="3">Lacks conserved residue(s) required for the propagation of feature annotation.</text>
</comment>
<evidence type="ECO:0000259" key="5">
    <source>
        <dbReference type="PROSITE" id="PS50887"/>
    </source>
</evidence>
<dbReference type="SUPFAM" id="SSF52172">
    <property type="entry name" value="CheY-like"/>
    <property type="match status" value="1"/>
</dbReference>
<keyword evidence="7" id="KW-1185">Reference proteome</keyword>
<dbReference type="SUPFAM" id="SSF55073">
    <property type="entry name" value="Nucleotide cyclase"/>
    <property type="match status" value="1"/>
</dbReference>
<dbReference type="Pfam" id="PF00072">
    <property type="entry name" value="Response_reg"/>
    <property type="match status" value="1"/>
</dbReference>
<dbReference type="PANTHER" id="PTHR45138">
    <property type="entry name" value="REGULATORY COMPONENTS OF SENSORY TRANSDUCTION SYSTEM"/>
    <property type="match status" value="1"/>
</dbReference>
<organism evidence="6 7">
    <name type="scientific">Simkania negevensis</name>
    <dbReference type="NCBI Taxonomy" id="83561"/>
    <lineage>
        <taxon>Bacteria</taxon>
        <taxon>Pseudomonadati</taxon>
        <taxon>Chlamydiota</taxon>
        <taxon>Chlamydiia</taxon>
        <taxon>Parachlamydiales</taxon>
        <taxon>Simkaniaceae</taxon>
        <taxon>Simkania</taxon>
    </lineage>
</organism>
<protein>
    <recommendedName>
        <fullName evidence="1">diguanylate cyclase</fullName>
        <ecNumber evidence="1">2.7.7.65</ecNumber>
    </recommendedName>
</protein>
<dbReference type="InterPro" id="IPR029787">
    <property type="entry name" value="Nucleotide_cyclase"/>
</dbReference>
<accession>A0ABS3APU8</accession>
<dbReference type="InterPro" id="IPR011006">
    <property type="entry name" value="CheY-like_superfamily"/>
</dbReference>
<evidence type="ECO:0000256" key="1">
    <source>
        <dbReference type="ARBA" id="ARBA00012528"/>
    </source>
</evidence>
<dbReference type="PROSITE" id="PS50887">
    <property type="entry name" value="GGDEF"/>
    <property type="match status" value="1"/>
</dbReference>
<dbReference type="EC" id="2.7.7.65" evidence="1"/>
<reference evidence="6 7" key="1">
    <citation type="submission" date="2021-02" db="EMBL/GenBank/DDBJ databases">
        <title>Activity-based single-cell genomes from oceanic crustal fluid captures similar information to metagenomic and metatranscriptomic surveys with orders of magnitude less sampling.</title>
        <authorList>
            <person name="D'Angelo T.S."/>
            <person name="Orcutt B.N."/>
        </authorList>
    </citation>
    <scope>NUCLEOTIDE SEQUENCE [LARGE SCALE GENOMIC DNA]</scope>
    <source>
        <strain evidence="6">AH-315-G07</strain>
    </source>
</reference>
<dbReference type="InterPro" id="IPR043128">
    <property type="entry name" value="Rev_trsase/Diguanyl_cyclase"/>
</dbReference>
<dbReference type="Proteomes" id="UP000722121">
    <property type="component" value="Unassembled WGS sequence"/>
</dbReference>
<dbReference type="NCBIfam" id="TIGR00254">
    <property type="entry name" value="GGDEF"/>
    <property type="match status" value="1"/>
</dbReference>
<dbReference type="EMBL" id="JAFITR010000018">
    <property type="protein sequence ID" value="MBN4066716.1"/>
    <property type="molecule type" value="Genomic_DNA"/>
</dbReference>
<sequence>MPQAGKHNTILVVDSDKEAQTRIAAILGRQYSLVEAASEKELLERLDTMAIDLVIIARDLPDTTGIEACKKVLGRRDSYQLPLLIVTRQKDEHFVDEAFSAGVTTLLTKPYGAFEVLAAVRTAFNVRAAKKQMGRSVSELKILAEKDPLTNLYNRRVFKHYAAKEISRAYQFGKSLSLLMIDIDFFKETNDEYGHPIGDEVLVEFSQRLMKNLRRYDLITRYGGEEFVVLLPHTSLKQAYNVAEKLRECIANTPFITKKGKISITASIGVISATDKGWDLGHLIRVVDEALFKAKRGGRNQVRLAEEEDQ</sequence>
<feature type="domain" description="GGDEF" evidence="5">
    <location>
        <begin position="174"/>
        <end position="307"/>
    </location>
</feature>
<dbReference type="InterPro" id="IPR001789">
    <property type="entry name" value="Sig_transdc_resp-reg_receiver"/>
</dbReference>
<dbReference type="Gene3D" id="3.40.50.2300">
    <property type="match status" value="1"/>
</dbReference>
<evidence type="ECO:0000313" key="6">
    <source>
        <dbReference type="EMBL" id="MBN4066716.1"/>
    </source>
</evidence>
<dbReference type="PROSITE" id="PS50110">
    <property type="entry name" value="RESPONSE_REGULATORY"/>
    <property type="match status" value="1"/>
</dbReference>
<proteinExistence type="predicted"/>
<dbReference type="InterPro" id="IPR050469">
    <property type="entry name" value="Diguanylate_Cyclase"/>
</dbReference>
<evidence type="ECO:0000256" key="2">
    <source>
        <dbReference type="ARBA" id="ARBA00034247"/>
    </source>
</evidence>
<dbReference type="PANTHER" id="PTHR45138:SF9">
    <property type="entry name" value="DIGUANYLATE CYCLASE DGCM-RELATED"/>
    <property type="match status" value="1"/>
</dbReference>
<dbReference type="Gene3D" id="3.30.70.270">
    <property type="match status" value="1"/>
</dbReference>
<comment type="catalytic activity">
    <reaction evidence="2">
        <text>2 GTP = 3',3'-c-di-GMP + 2 diphosphate</text>
        <dbReference type="Rhea" id="RHEA:24898"/>
        <dbReference type="ChEBI" id="CHEBI:33019"/>
        <dbReference type="ChEBI" id="CHEBI:37565"/>
        <dbReference type="ChEBI" id="CHEBI:58805"/>
        <dbReference type="EC" id="2.7.7.65"/>
    </reaction>
</comment>
<evidence type="ECO:0000256" key="3">
    <source>
        <dbReference type="PROSITE-ProRule" id="PRU00169"/>
    </source>
</evidence>
<dbReference type="Pfam" id="PF00990">
    <property type="entry name" value="GGDEF"/>
    <property type="match status" value="1"/>
</dbReference>
<dbReference type="InterPro" id="IPR000160">
    <property type="entry name" value="GGDEF_dom"/>
</dbReference>
<dbReference type="CDD" id="cd01949">
    <property type="entry name" value="GGDEF"/>
    <property type="match status" value="1"/>
</dbReference>
<dbReference type="SMART" id="SM00448">
    <property type="entry name" value="REC"/>
    <property type="match status" value="1"/>
</dbReference>